<dbReference type="InterPro" id="IPR013103">
    <property type="entry name" value="RVT_2"/>
</dbReference>
<dbReference type="PANTHER" id="PTHR11439">
    <property type="entry name" value="GAG-POL-RELATED RETROTRANSPOSON"/>
    <property type="match status" value="1"/>
</dbReference>
<dbReference type="Pfam" id="PF07727">
    <property type="entry name" value="RVT_2"/>
    <property type="match status" value="1"/>
</dbReference>
<evidence type="ECO:0000256" key="1">
    <source>
        <dbReference type="SAM" id="MobiDB-lite"/>
    </source>
</evidence>
<accession>A0A6L2K5M0</accession>
<evidence type="ECO:0000259" key="2">
    <source>
        <dbReference type="Pfam" id="PF07727"/>
    </source>
</evidence>
<feature type="region of interest" description="Disordered" evidence="1">
    <location>
        <begin position="58"/>
        <end position="98"/>
    </location>
</feature>
<organism evidence="3">
    <name type="scientific">Tanacetum cinerariifolium</name>
    <name type="common">Dalmatian daisy</name>
    <name type="synonym">Chrysanthemum cinerariifolium</name>
    <dbReference type="NCBI Taxonomy" id="118510"/>
    <lineage>
        <taxon>Eukaryota</taxon>
        <taxon>Viridiplantae</taxon>
        <taxon>Streptophyta</taxon>
        <taxon>Embryophyta</taxon>
        <taxon>Tracheophyta</taxon>
        <taxon>Spermatophyta</taxon>
        <taxon>Magnoliopsida</taxon>
        <taxon>eudicotyledons</taxon>
        <taxon>Gunneridae</taxon>
        <taxon>Pentapetalae</taxon>
        <taxon>asterids</taxon>
        <taxon>campanulids</taxon>
        <taxon>Asterales</taxon>
        <taxon>Asteraceae</taxon>
        <taxon>Asteroideae</taxon>
        <taxon>Anthemideae</taxon>
        <taxon>Anthemidinae</taxon>
        <taxon>Tanacetum</taxon>
    </lineage>
</organism>
<sequence>MVTLISLIKDNKIRKNVQANMTEPVLNVFKKSLKFDNRDQNVYCEICKRAKQIGEPFSITDHTSSEYPEMSNDDERVDPNLNSDNKSQSDSSYSSVSGENMNITDFLENSGNDVDSSEDIFATQNEKDTQTVKRSSRQSVFSKNYNDFVVESKVKYGLEKYIDAMNQEIDALLRNNTWEIMNLPKDRKAIGSKWIYKIKFRSSGEIDRYKARLVAQGFSQKEGNNFDETFSLVVKMVTVRCLLNVAISNSRHVFQLNVNDAFLYGSQILSIVFFNNSIVSWKSKKQNTLFKSLTKAEYRALALVTIRKFTTDNKCSIDFDPYGFTMRDYHTRQTLLRCDSKASSTSLLQRIISLLHAEFAMTDLGPLKYFLGISVTRTTSSILLSQTKYATEIIEQAQMLNCNPCRTPIDTEKKLGPEGSPDTLSRSNVEAKYRGVANDVAETSWIRNLLRELHTSLFIATLVYCDNVSAVYMSANPVQHQRTKHI</sequence>
<gene>
    <name evidence="3" type="ORF">Tci_016669</name>
</gene>
<dbReference type="CDD" id="cd09272">
    <property type="entry name" value="RNase_HI_RT_Ty1"/>
    <property type="match status" value="1"/>
</dbReference>
<feature type="compositionally biased region" description="Low complexity" evidence="1">
    <location>
        <begin position="83"/>
        <end position="97"/>
    </location>
</feature>
<dbReference type="PANTHER" id="PTHR11439:SF524">
    <property type="entry name" value="RNA-DIRECTED DNA POLYMERASE, PROTEIN KINASE RLK-PELLE-DLSV FAMILY"/>
    <property type="match status" value="1"/>
</dbReference>
<name>A0A6L2K5M0_TANCI</name>
<proteinExistence type="predicted"/>
<protein>
    <recommendedName>
        <fullName evidence="2">Reverse transcriptase Ty1/copia-type domain-containing protein</fullName>
    </recommendedName>
</protein>
<reference evidence="3" key="1">
    <citation type="journal article" date="2019" name="Sci. Rep.">
        <title>Draft genome of Tanacetum cinerariifolium, the natural source of mosquito coil.</title>
        <authorList>
            <person name="Yamashiro T."/>
            <person name="Shiraishi A."/>
            <person name="Satake H."/>
            <person name="Nakayama K."/>
        </authorList>
    </citation>
    <scope>NUCLEOTIDE SEQUENCE</scope>
</reference>
<evidence type="ECO:0000313" key="3">
    <source>
        <dbReference type="EMBL" id="GEU44691.1"/>
    </source>
</evidence>
<comment type="caution">
    <text evidence="3">The sequence shown here is derived from an EMBL/GenBank/DDBJ whole genome shotgun (WGS) entry which is preliminary data.</text>
</comment>
<dbReference type="AlphaFoldDB" id="A0A6L2K5M0"/>
<feature type="domain" description="Reverse transcriptase Ty1/copia-type" evidence="2">
    <location>
        <begin position="175"/>
        <end position="409"/>
    </location>
</feature>
<dbReference type="EMBL" id="BKCJ010001880">
    <property type="protein sequence ID" value="GEU44691.1"/>
    <property type="molecule type" value="Genomic_DNA"/>
</dbReference>